<sequence>MSACEVRRWAPNRSKMPGGANNDLTVTGRTLAGHCDRSRDPVGIRDQGELLQVTRSNVAPVGLFPNETAAQRFSLGRDWPPGKVADGIAILLRAPRQSSPLSPGLLGMVAETLGGRWNPPRRLRLDRARGAHLSGGHLSRWPDRLSCRF</sequence>
<accession>A0AAV7L9D2</accession>
<organism evidence="1 2">
    <name type="scientific">Pleurodeles waltl</name>
    <name type="common">Iberian ribbed newt</name>
    <dbReference type="NCBI Taxonomy" id="8319"/>
    <lineage>
        <taxon>Eukaryota</taxon>
        <taxon>Metazoa</taxon>
        <taxon>Chordata</taxon>
        <taxon>Craniata</taxon>
        <taxon>Vertebrata</taxon>
        <taxon>Euteleostomi</taxon>
        <taxon>Amphibia</taxon>
        <taxon>Batrachia</taxon>
        <taxon>Caudata</taxon>
        <taxon>Salamandroidea</taxon>
        <taxon>Salamandridae</taxon>
        <taxon>Pleurodelinae</taxon>
        <taxon>Pleurodeles</taxon>
    </lineage>
</organism>
<dbReference type="Proteomes" id="UP001066276">
    <property type="component" value="Chromosome 11"/>
</dbReference>
<protein>
    <submittedName>
        <fullName evidence="1">Uncharacterized protein</fullName>
    </submittedName>
</protein>
<reference evidence="1" key="1">
    <citation type="journal article" date="2022" name="bioRxiv">
        <title>Sequencing and chromosome-scale assembly of the giantPleurodeles waltlgenome.</title>
        <authorList>
            <person name="Brown T."/>
            <person name="Elewa A."/>
            <person name="Iarovenko S."/>
            <person name="Subramanian E."/>
            <person name="Araus A.J."/>
            <person name="Petzold A."/>
            <person name="Susuki M."/>
            <person name="Suzuki K.-i.T."/>
            <person name="Hayashi T."/>
            <person name="Toyoda A."/>
            <person name="Oliveira C."/>
            <person name="Osipova E."/>
            <person name="Leigh N.D."/>
            <person name="Simon A."/>
            <person name="Yun M.H."/>
        </authorList>
    </citation>
    <scope>NUCLEOTIDE SEQUENCE</scope>
    <source>
        <strain evidence="1">20211129_DDA</strain>
        <tissue evidence="1">Liver</tissue>
    </source>
</reference>
<comment type="caution">
    <text evidence="1">The sequence shown here is derived from an EMBL/GenBank/DDBJ whole genome shotgun (WGS) entry which is preliminary data.</text>
</comment>
<evidence type="ECO:0000313" key="1">
    <source>
        <dbReference type="EMBL" id="KAJ1088211.1"/>
    </source>
</evidence>
<gene>
    <name evidence="1" type="ORF">NDU88_001370</name>
</gene>
<dbReference type="EMBL" id="JANPWB010000015">
    <property type="protein sequence ID" value="KAJ1088211.1"/>
    <property type="molecule type" value="Genomic_DNA"/>
</dbReference>
<evidence type="ECO:0000313" key="2">
    <source>
        <dbReference type="Proteomes" id="UP001066276"/>
    </source>
</evidence>
<keyword evidence="2" id="KW-1185">Reference proteome</keyword>
<name>A0AAV7L9D2_PLEWA</name>
<proteinExistence type="predicted"/>
<dbReference type="AlphaFoldDB" id="A0AAV7L9D2"/>